<keyword evidence="1" id="KW-0812">Transmembrane</keyword>
<proteinExistence type="predicted"/>
<feature type="transmembrane region" description="Helical" evidence="1">
    <location>
        <begin position="175"/>
        <end position="198"/>
    </location>
</feature>
<feature type="transmembrane region" description="Helical" evidence="1">
    <location>
        <begin position="140"/>
        <end position="163"/>
    </location>
</feature>
<evidence type="ECO:0000256" key="1">
    <source>
        <dbReference type="SAM" id="Phobius"/>
    </source>
</evidence>
<feature type="transmembrane region" description="Helical" evidence="1">
    <location>
        <begin position="52"/>
        <end position="70"/>
    </location>
</feature>
<reference evidence="2" key="1">
    <citation type="journal article" date="2020" name="Nature">
        <title>Giant virus diversity and host interactions through global metagenomics.</title>
        <authorList>
            <person name="Schulz F."/>
            <person name="Roux S."/>
            <person name="Paez-Espino D."/>
            <person name="Jungbluth S."/>
            <person name="Walsh D.A."/>
            <person name="Denef V.J."/>
            <person name="McMahon K.D."/>
            <person name="Konstantinidis K.T."/>
            <person name="Eloe-Fadrosh E.A."/>
            <person name="Kyrpides N.C."/>
            <person name="Woyke T."/>
        </authorList>
    </citation>
    <scope>NUCLEOTIDE SEQUENCE</scope>
    <source>
        <strain evidence="2">GVMAG-S-ERX555943-30</strain>
    </source>
</reference>
<name>A0A6C0AU52_9ZZZZ</name>
<accession>A0A6C0AU52</accession>
<keyword evidence="1" id="KW-1133">Transmembrane helix</keyword>
<keyword evidence="1" id="KW-0472">Membrane</keyword>
<evidence type="ECO:0000313" key="2">
    <source>
        <dbReference type="EMBL" id="QHS83086.1"/>
    </source>
</evidence>
<sequence length="209" mass="23969">MADFLTNIYEQIIRYLEDPFKRDTLLNGFNYLIILFMTVTGVSALYLPKTEIIGFGILTITFCGFILYVATRMGSIMKDSNWIYNTLFLSIFAGFSLVTAAITIVFLTFTSLRIKYYNKKGENYKVPDAQAENVNIIKDLFIPIFIIFTILIIVVFTCKDILINTVPGFSDYKQMVYLSMYFLSVCGFILAAVLLSIANKFKKSRRRLT</sequence>
<dbReference type="AlphaFoldDB" id="A0A6C0AU52"/>
<organism evidence="2">
    <name type="scientific">viral metagenome</name>
    <dbReference type="NCBI Taxonomy" id="1070528"/>
    <lineage>
        <taxon>unclassified sequences</taxon>
        <taxon>metagenomes</taxon>
        <taxon>organismal metagenomes</taxon>
    </lineage>
</organism>
<feature type="transmembrane region" description="Helical" evidence="1">
    <location>
        <begin position="28"/>
        <end position="47"/>
    </location>
</feature>
<feature type="transmembrane region" description="Helical" evidence="1">
    <location>
        <begin position="82"/>
        <end position="109"/>
    </location>
</feature>
<protein>
    <submittedName>
        <fullName evidence="2">Uncharacterized protein</fullName>
    </submittedName>
</protein>
<dbReference type="EMBL" id="MN738749">
    <property type="protein sequence ID" value="QHS83086.1"/>
    <property type="molecule type" value="Genomic_DNA"/>
</dbReference>